<comment type="caution">
    <text evidence="2">The sequence shown here is derived from an EMBL/GenBank/DDBJ whole genome shotgun (WGS) entry which is preliminary data.</text>
</comment>
<dbReference type="AlphaFoldDB" id="A0AAV5A8X9"/>
<reference evidence="2" key="1">
    <citation type="submission" date="2021-10" db="EMBL/GenBank/DDBJ databases">
        <title>De novo Genome Assembly of Clathrus columnatus (Basidiomycota, Fungi) Using Illumina and Nanopore Sequence Data.</title>
        <authorList>
            <person name="Ogiso-Tanaka E."/>
            <person name="Itagaki H."/>
            <person name="Hosoya T."/>
            <person name="Hosaka K."/>
        </authorList>
    </citation>
    <scope>NUCLEOTIDE SEQUENCE</scope>
    <source>
        <strain evidence="2">MO-923</strain>
    </source>
</reference>
<dbReference type="EMBL" id="BPWL01000004">
    <property type="protein sequence ID" value="GJJ09987.1"/>
    <property type="molecule type" value="Genomic_DNA"/>
</dbReference>
<protein>
    <submittedName>
        <fullName evidence="2">Uncharacterized protein</fullName>
    </submittedName>
</protein>
<proteinExistence type="predicted"/>
<name>A0AAV5A8X9_9AGAM</name>
<evidence type="ECO:0000256" key="1">
    <source>
        <dbReference type="SAM" id="Phobius"/>
    </source>
</evidence>
<dbReference type="Proteomes" id="UP001050691">
    <property type="component" value="Unassembled WGS sequence"/>
</dbReference>
<accession>A0AAV5A8X9</accession>
<sequence length="222" mass="25364">MVTIHGLVKKNGERVPQTFQRTVSKLGDVCEFDPAVALEWAKSEHIPSRPPSKLPPPGNEHLSVALGQTIGNGRVGTVHPIKLYTHETDLPPLVVKISRYKSSESIEKEAWCYEELEQVQGIAVPRCYGLFQVRVEEDMEVLTWTDPRYVKRQKFDPWGRPIEETGDPTLLSILVLERLGERMALRQPDYTAIKYSILFFIHAIHLTYLLSAELMYMKCTMT</sequence>
<keyword evidence="1" id="KW-0472">Membrane</keyword>
<organism evidence="2 3">
    <name type="scientific">Clathrus columnatus</name>
    <dbReference type="NCBI Taxonomy" id="1419009"/>
    <lineage>
        <taxon>Eukaryota</taxon>
        <taxon>Fungi</taxon>
        <taxon>Dikarya</taxon>
        <taxon>Basidiomycota</taxon>
        <taxon>Agaricomycotina</taxon>
        <taxon>Agaricomycetes</taxon>
        <taxon>Phallomycetidae</taxon>
        <taxon>Phallales</taxon>
        <taxon>Clathraceae</taxon>
        <taxon>Clathrus</taxon>
    </lineage>
</organism>
<feature type="transmembrane region" description="Helical" evidence="1">
    <location>
        <begin position="195"/>
        <end position="216"/>
    </location>
</feature>
<evidence type="ECO:0000313" key="3">
    <source>
        <dbReference type="Proteomes" id="UP001050691"/>
    </source>
</evidence>
<keyword evidence="3" id="KW-1185">Reference proteome</keyword>
<gene>
    <name evidence="2" type="ORF">Clacol_004213</name>
</gene>
<keyword evidence="1" id="KW-0812">Transmembrane</keyword>
<keyword evidence="1" id="KW-1133">Transmembrane helix</keyword>
<evidence type="ECO:0000313" key="2">
    <source>
        <dbReference type="EMBL" id="GJJ09987.1"/>
    </source>
</evidence>